<feature type="transmembrane region" description="Helical" evidence="7">
    <location>
        <begin position="44"/>
        <end position="66"/>
    </location>
</feature>
<organism evidence="9 10">
    <name type="scientific">Pleomassaria siparia CBS 279.74</name>
    <dbReference type="NCBI Taxonomy" id="1314801"/>
    <lineage>
        <taxon>Eukaryota</taxon>
        <taxon>Fungi</taxon>
        <taxon>Dikarya</taxon>
        <taxon>Ascomycota</taxon>
        <taxon>Pezizomycotina</taxon>
        <taxon>Dothideomycetes</taxon>
        <taxon>Pleosporomycetidae</taxon>
        <taxon>Pleosporales</taxon>
        <taxon>Pleomassariaceae</taxon>
        <taxon>Pleomassaria</taxon>
    </lineage>
</organism>
<dbReference type="AlphaFoldDB" id="A0A6G1K7K1"/>
<dbReference type="InterPro" id="IPR052337">
    <property type="entry name" value="SAT4-like"/>
</dbReference>
<name>A0A6G1K7K1_9PLEO</name>
<dbReference type="PANTHER" id="PTHR33048">
    <property type="entry name" value="PTH11-LIKE INTEGRAL MEMBRANE PROTEIN (AFU_ORTHOLOGUE AFUA_5G11245)"/>
    <property type="match status" value="1"/>
</dbReference>
<evidence type="ECO:0000256" key="3">
    <source>
        <dbReference type="ARBA" id="ARBA00022989"/>
    </source>
</evidence>
<feature type="transmembrane region" description="Helical" evidence="7">
    <location>
        <begin position="12"/>
        <end position="32"/>
    </location>
</feature>
<evidence type="ECO:0000256" key="7">
    <source>
        <dbReference type="SAM" id="Phobius"/>
    </source>
</evidence>
<proteinExistence type="inferred from homology"/>
<feature type="transmembrane region" description="Helical" evidence="7">
    <location>
        <begin position="209"/>
        <end position="230"/>
    </location>
</feature>
<evidence type="ECO:0000313" key="9">
    <source>
        <dbReference type="EMBL" id="KAF2708442.1"/>
    </source>
</evidence>
<feature type="transmembrane region" description="Helical" evidence="7">
    <location>
        <begin position="93"/>
        <end position="118"/>
    </location>
</feature>
<feature type="domain" description="Rhodopsin" evidence="8">
    <location>
        <begin position="33"/>
        <end position="272"/>
    </location>
</feature>
<evidence type="ECO:0000256" key="4">
    <source>
        <dbReference type="ARBA" id="ARBA00023136"/>
    </source>
</evidence>
<dbReference type="Proteomes" id="UP000799428">
    <property type="component" value="Unassembled WGS sequence"/>
</dbReference>
<reference evidence="9" key="1">
    <citation type="journal article" date="2020" name="Stud. Mycol.">
        <title>101 Dothideomycetes genomes: a test case for predicting lifestyles and emergence of pathogens.</title>
        <authorList>
            <person name="Haridas S."/>
            <person name="Albert R."/>
            <person name="Binder M."/>
            <person name="Bloem J."/>
            <person name="Labutti K."/>
            <person name="Salamov A."/>
            <person name="Andreopoulos B."/>
            <person name="Baker S."/>
            <person name="Barry K."/>
            <person name="Bills G."/>
            <person name="Bluhm B."/>
            <person name="Cannon C."/>
            <person name="Castanera R."/>
            <person name="Culley D."/>
            <person name="Daum C."/>
            <person name="Ezra D."/>
            <person name="Gonzalez J."/>
            <person name="Henrissat B."/>
            <person name="Kuo A."/>
            <person name="Liang C."/>
            <person name="Lipzen A."/>
            <person name="Lutzoni F."/>
            <person name="Magnuson J."/>
            <person name="Mondo S."/>
            <person name="Nolan M."/>
            <person name="Ohm R."/>
            <person name="Pangilinan J."/>
            <person name="Park H.-J."/>
            <person name="Ramirez L."/>
            <person name="Alfaro M."/>
            <person name="Sun H."/>
            <person name="Tritt A."/>
            <person name="Yoshinaga Y."/>
            <person name="Zwiers L.-H."/>
            <person name="Turgeon B."/>
            <person name="Goodwin S."/>
            <person name="Spatafora J."/>
            <person name="Crous P."/>
            <person name="Grigoriev I."/>
        </authorList>
    </citation>
    <scope>NUCLEOTIDE SEQUENCE</scope>
    <source>
        <strain evidence="9">CBS 279.74</strain>
    </source>
</reference>
<dbReference type="OrthoDB" id="4682787at2759"/>
<dbReference type="EMBL" id="MU005772">
    <property type="protein sequence ID" value="KAF2708442.1"/>
    <property type="molecule type" value="Genomic_DNA"/>
</dbReference>
<evidence type="ECO:0000256" key="2">
    <source>
        <dbReference type="ARBA" id="ARBA00022692"/>
    </source>
</evidence>
<protein>
    <recommendedName>
        <fullName evidence="8">Rhodopsin domain-containing protein</fullName>
    </recommendedName>
</protein>
<evidence type="ECO:0000313" key="10">
    <source>
        <dbReference type="Proteomes" id="UP000799428"/>
    </source>
</evidence>
<dbReference type="InterPro" id="IPR049326">
    <property type="entry name" value="Rhodopsin_dom_fungi"/>
</dbReference>
<dbReference type="PANTHER" id="PTHR33048:SF163">
    <property type="entry name" value="INTEGRAL MEMBRANE PROTEIN (AFU_ORTHOLOGUE AFUA_8G05510)"/>
    <property type="match status" value="1"/>
</dbReference>
<feature type="region of interest" description="Disordered" evidence="6">
    <location>
        <begin position="313"/>
        <end position="336"/>
    </location>
</feature>
<sequence length="375" mass="42607">MSAEQQEWPNRGLEIILSTTIVCVLSTLLLIWRIVYGLMQKRRLLLCDYLLVVATMMNVTTTILRFKTTDHGMGRHFNDPSLTFPNDILIYSYYLYINQVINLIAMTVLKLSICAYLLALNFSTIYIVVVWASILMVTVFNFLLPIMSIFGCRPFEANWNRALKGKCWFQSGPGLTYMQGVSNCVTDAVYVIAPLIYLRTIQLPSRTQWGLRVVFLLSIMATVCSIFKTYELSSLAKTNDPTWDGVDLTIWSATELSVGILVASLPPMRKQFDKLFRYILPTTMQSKSETPGKSIPLYNSSKHQSIYQSKHNFSRPMGLSEDNDDGSSERHMLPEGEPVQGKIVKTVVHEITSIECESPVNGPVRHYENYDPVPR</sequence>
<accession>A0A6G1K7K1</accession>
<keyword evidence="10" id="KW-1185">Reference proteome</keyword>
<comment type="similarity">
    <text evidence="5">Belongs to the SAT4 family.</text>
</comment>
<dbReference type="GO" id="GO:0016020">
    <property type="term" value="C:membrane"/>
    <property type="evidence" value="ECO:0007669"/>
    <property type="project" value="UniProtKB-SubCell"/>
</dbReference>
<dbReference type="Pfam" id="PF20684">
    <property type="entry name" value="Fung_rhodopsin"/>
    <property type="match status" value="1"/>
</dbReference>
<feature type="transmembrane region" description="Helical" evidence="7">
    <location>
        <begin position="177"/>
        <end position="197"/>
    </location>
</feature>
<keyword evidence="3 7" id="KW-1133">Transmembrane helix</keyword>
<feature type="transmembrane region" description="Helical" evidence="7">
    <location>
        <begin position="250"/>
        <end position="268"/>
    </location>
</feature>
<gene>
    <name evidence="9" type="ORF">K504DRAFT_535041</name>
</gene>
<keyword evidence="4 7" id="KW-0472">Membrane</keyword>
<evidence type="ECO:0000256" key="6">
    <source>
        <dbReference type="SAM" id="MobiDB-lite"/>
    </source>
</evidence>
<comment type="subcellular location">
    <subcellularLocation>
        <location evidence="1">Membrane</location>
        <topology evidence="1">Multi-pass membrane protein</topology>
    </subcellularLocation>
</comment>
<evidence type="ECO:0000256" key="1">
    <source>
        <dbReference type="ARBA" id="ARBA00004141"/>
    </source>
</evidence>
<evidence type="ECO:0000259" key="8">
    <source>
        <dbReference type="Pfam" id="PF20684"/>
    </source>
</evidence>
<feature type="transmembrane region" description="Helical" evidence="7">
    <location>
        <begin position="125"/>
        <end position="150"/>
    </location>
</feature>
<keyword evidence="2 7" id="KW-0812">Transmembrane</keyword>
<evidence type="ECO:0000256" key="5">
    <source>
        <dbReference type="ARBA" id="ARBA00038359"/>
    </source>
</evidence>